<dbReference type="InterPro" id="IPR023214">
    <property type="entry name" value="HAD_sf"/>
</dbReference>
<evidence type="ECO:0000313" key="2">
    <source>
        <dbReference type="Proteomes" id="UP000256328"/>
    </source>
</evidence>
<dbReference type="GO" id="GO:0046474">
    <property type="term" value="P:glycerophospholipid biosynthetic process"/>
    <property type="evidence" value="ECO:0007669"/>
    <property type="project" value="TreeGrafter"/>
</dbReference>
<gene>
    <name evidence="1" type="ORF">BP5796_04730</name>
</gene>
<dbReference type="InterPro" id="IPR050324">
    <property type="entry name" value="CDP-alcohol_PTase-I"/>
</dbReference>
<sequence>MVIQQVILQVPQKLDSYNASGLRNLQRPTNPQNEAEHLCQSKMSFNFLQRSVQAVVASSDKVQAQQLLETLHQQPLPEEYLPTNIRANPTQLSSFAISFDIDGVLLQGKHCLPNASESITLLQRLSVPFIFLTNGGGMSEKAHTQRLANRLSVRLDARQFIQSHTPFLDLVPRFQEKNILVLGGEQSNNIREVAEGYGFKNVITASDLAAANPNIFPFSQISQEHHNKLAKSLPAGPLVINAITVWSSPRDWGLDLQLCRDLLLSDGGLLGSTSRTAGDATLPNHGFQSDTPELFFCNPDHLWPTDYKGADGQLQLRFAQGAFKAALEGIWSVETNGKAPLISRTVGKPEHETFAYANNKLQAYQKVLHGASAPDIGSIWMFDDNPASGILGANRYGRGWKSVLLETGVYVAGTVPSVRPTRFQRDVKTAMEYAFLQEGWSLPEEAWIWATMLTQAIKKLQDVLNGPSNPQTL</sequence>
<organism evidence="1 2">
    <name type="scientific">Coleophoma crateriformis</name>
    <dbReference type="NCBI Taxonomy" id="565419"/>
    <lineage>
        <taxon>Eukaryota</taxon>
        <taxon>Fungi</taxon>
        <taxon>Dikarya</taxon>
        <taxon>Ascomycota</taxon>
        <taxon>Pezizomycotina</taxon>
        <taxon>Leotiomycetes</taxon>
        <taxon>Helotiales</taxon>
        <taxon>Dermateaceae</taxon>
        <taxon>Coleophoma</taxon>
    </lineage>
</organism>
<dbReference type="PANTHER" id="PTHR14269">
    <property type="entry name" value="CDP-DIACYLGLYCEROL--GLYCEROL-3-PHOSPHATE 3-PHOSPHATIDYLTRANSFERASE-RELATED"/>
    <property type="match status" value="1"/>
</dbReference>
<accession>A0A3D8SA54</accession>
<dbReference type="OrthoDB" id="270009at2759"/>
<dbReference type="EMBL" id="PDLN01000006">
    <property type="protein sequence ID" value="RDW83239.1"/>
    <property type="molecule type" value="Genomic_DNA"/>
</dbReference>
<protein>
    <recommendedName>
        <fullName evidence="3">HAD-superfamily hydrolase</fullName>
    </recommendedName>
</protein>
<dbReference type="Proteomes" id="UP000256328">
    <property type="component" value="Unassembled WGS sequence"/>
</dbReference>
<dbReference type="Gene3D" id="3.40.50.1000">
    <property type="entry name" value="HAD superfamily/HAD-like"/>
    <property type="match status" value="2"/>
</dbReference>
<dbReference type="NCBIfam" id="TIGR01456">
    <property type="entry name" value="CECR5"/>
    <property type="match status" value="1"/>
</dbReference>
<dbReference type="AlphaFoldDB" id="A0A3D8SA54"/>
<keyword evidence="2" id="KW-1185">Reference proteome</keyword>
<evidence type="ECO:0000313" key="1">
    <source>
        <dbReference type="EMBL" id="RDW83239.1"/>
    </source>
</evidence>
<proteinExistence type="predicted"/>
<evidence type="ECO:0008006" key="3">
    <source>
        <dbReference type="Google" id="ProtNLM"/>
    </source>
</evidence>
<dbReference type="InterPro" id="IPR036412">
    <property type="entry name" value="HAD-like_sf"/>
</dbReference>
<dbReference type="GO" id="GO:0005739">
    <property type="term" value="C:mitochondrion"/>
    <property type="evidence" value="ECO:0007669"/>
    <property type="project" value="TreeGrafter"/>
</dbReference>
<dbReference type="Pfam" id="PF13242">
    <property type="entry name" value="Hydrolase_like"/>
    <property type="match status" value="1"/>
</dbReference>
<dbReference type="NCBIfam" id="TIGR01460">
    <property type="entry name" value="HAD-SF-IIA"/>
    <property type="match status" value="1"/>
</dbReference>
<dbReference type="SUPFAM" id="SSF56784">
    <property type="entry name" value="HAD-like"/>
    <property type="match status" value="1"/>
</dbReference>
<reference evidence="1 2" key="1">
    <citation type="journal article" date="2018" name="IMA Fungus">
        <title>IMA Genome-F 9: Draft genome sequence of Annulohypoxylon stygium, Aspergillus mulundensis, Berkeleyomyces basicola (syn. Thielaviopsis basicola), Ceratocystis smalleyi, two Cercospora beticola strains, Coleophoma cylindrospora, Fusarium fracticaudum, Phialophora cf. hyalina, and Morchella septimelata.</title>
        <authorList>
            <person name="Wingfield B.D."/>
            <person name="Bills G.F."/>
            <person name="Dong Y."/>
            <person name="Huang W."/>
            <person name="Nel W.J."/>
            <person name="Swalarsk-Parry B.S."/>
            <person name="Vaghefi N."/>
            <person name="Wilken P.M."/>
            <person name="An Z."/>
            <person name="de Beer Z.W."/>
            <person name="De Vos L."/>
            <person name="Chen L."/>
            <person name="Duong T.A."/>
            <person name="Gao Y."/>
            <person name="Hammerbacher A."/>
            <person name="Kikkert J.R."/>
            <person name="Li Y."/>
            <person name="Li H."/>
            <person name="Li K."/>
            <person name="Li Q."/>
            <person name="Liu X."/>
            <person name="Ma X."/>
            <person name="Naidoo K."/>
            <person name="Pethybridge S.J."/>
            <person name="Sun J."/>
            <person name="Steenkamp E.T."/>
            <person name="van der Nest M.A."/>
            <person name="van Wyk S."/>
            <person name="Wingfield M.J."/>
            <person name="Xiong C."/>
            <person name="Yue Q."/>
            <person name="Zhang X."/>
        </authorList>
    </citation>
    <scope>NUCLEOTIDE SEQUENCE [LARGE SCALE GENOMIC DNA]</scope>
    <source>
        <strain evidence="1 2">BP5796</strain>
    </source>
</reference>
<dbReference type="InterPro" id="IPR006353">
    <property type="entry name" value="HAD-SF_hydro_IIA_CECR5"/>
</dbReference>
<dbReference type="InterPro" id="IPR006357">
    <property type="entry name" value="HAD-SF_hydro_IIA"/>
</dbReference>
<comment type="caution">
    <text evidence="1">The sequence shown here is derived from an EMBL/GenBank/DDBJ whole genome shotgun (WGS) entry which is preliminary data.</text>
</comment>
<dbReference type="PANTHER" id="PTHR14269:SF57">
    <property type="entry name" value="SUPERFAMILY HYDROLASE, PUTATIVE (AFU_ORTHOLOGUE AFUA_2G02580)-RELATED"/>
    <property type="match status" value="1"/>
</dbReference>
<name>A0A3D8SA54_9HELO</name>
<dbReference type="Pfam" id="PF13344">
    <property type="entry name" value="Hydrolase_6"/>
    <property type="match status" value="1"/>
</dbReference>